<dbReference type="KEGG" id="nsh:GXM_02569"/>
<sequence>MLINHTVIQNFDSSEFQANGHYRFKQFREATLYSLLLGSNPNESGVRLEPFKKTVMSSSIPCHQSIRLRNIKVLAN</sequence>
<dbReference type="Proteomes" id="UP000326678">
    <property type="component" value="Chromosome Gxm1"/>
</dbReference>
<evidence type="ECO:0000313" key="1">
    <source>
        <dbReference type="EMBL" id="QFS45094.1"/>
    </source>
</evidence>
<keyword evidence="2" id="KW-1185">Reference proteome</keyword>
<dbReference type="AlphaFoldDB" id="A0A5P8VXI8"/>
<reference evidence="1 2" key="1">
    <citation type="submission" date="2019-10" db="EMBL/GenBank/DDBJ databases">
        <title>Genomic and transcriptomic insights into the perfect genentic adaptation of a filamentous nitrogen-fixing cyanobacterium to rice fields.</title>
        <authorList>
            <person name="Chen Z."/>
        </authorList>
    </citation>
    <scope>NUCLEOTIDE SEQUENCE [LARGE SCALE GENOMIC DNA]</scope>
    <source>
        <strain evidence="1">CCNUC1</strain>
    </source>
</reference>
<evidence type="ECO:0000313" key="2">
    <source>
        <dbReference type="Proteomes" id="UP000326678"/>
    </source>
</evidence>
<accession>A0A5P8VXI8</accession>
<proteinExistence type="predicted"/>
<protein>
    <submittedName>
        <fullName evidence="1">Uncharacterized protein</fullName>
    </submittedName>
</protein>
<organism evidence="1 2">
    <name type="scientific">Nostoc sphaeroides CCNUC1</name>
    <dbReference type="NCBI Taxonomy" id="2653204"/>
    <lineage>
        <taxon>Bacteria</taxon>
        <taxon>Bacillati</taxon>
        <taxon>Cyanobacteriota</taxon>
        <taxon>Cyanophyceae</taxon>
        <taxon>Nostocales</taxon>
        <taxon>Nostocaceae</taxon>
        <taxon>Nostoc</taxon>
    </lineage>
</organism>
<dbReference type="EMBL" id="CP045226">
    <property type="protein sequence ID" value="QFS45094.1"/>
    <property type="molecule type" value="Genomic_DNA"/>
</dbReference>
<gene>
    <name evidence="1" type="ORF">GXM_02569</name>
</gene>
<name>A0A5P8VXI8_9NOSO</name>